<dbReference type="EMBL" id="BK059130">
    <property type="protein sequence ID" value="DAE32884.1"/>
    <property type="molecule type" value="Genomic_DNA"/>
</dbReference>
<reference evidence="1" key="1">
    <citation type="journal article" date="2021" name="Proc. Natl. Acad. Sci. U.S.A.">
        <title>A Catalog of Tens of Thousands of Viruses from Human Metagenomes Reveals Hidden Associations with Chronic Diseases.</title>
        <authorList>
            <person name="Tisza M.J."/>
            <person name="Buck C.B."/>
        </authorList>
    </citation>
    <scope>NUCLEOTIDE SEQUENCE</scope>
    <source>
        <strain evidence="1">CtBS918</strain>
    </source>
</reference>
<organism evidence="1">
    <name type="scientific">virus sp. ctBS918</name>
    <dbReference type="NCBI Taxonomy" id="2825807"/>
    <lineage>
        <taxon>Viruses</taxon>
    </lineage>
</organism>
<name>A0A8S5RPD7_9VIRU</name>
<accession>A0A8S5RPD7</accession>
<protein>
    <submittedName>
        <fullName evidence="1">Uncharacterized protein</fullName>
    </submittedName>
</protein>
<evidence type="ECO:0000313" key="1">
    <source>
        <dbReference type="EMBL" id="DAE32884.1"/>
    </source>
</evidence>
<sequence length="66" mass="7568">MEMKITQTRVKQYNSTYKTVISVDGIPVCITRSNKRASDIVSYLSGYEVEINDGKLKKQLDKIRVN</sequence>
<proteinExistence type="predicted"/>